<dbReference type="PANTHER" id="PTHR12242">
    <property type="entry name" value="OS02G0130600 PROTEIN-RELATED"/>
    <property type="match status" value="1"/>
</dbReference>
<proteinExistence type="predicted"/>
<feature type="transmembrane region" description="Helical" evidence="1">
    <location>
        <begin position="15"/>
        <end position="34"/>
    </location>
</feature>
<feature type="transmembrane region" description="Helical" evidence="1">
    <location>
        <begin position="124"/>
        <end position="145"/>
    </location>
</feature>
<keyword evidence="1" id="KW-0812">Transmembrane</keyword>
<feature type="transmembrane region" description="Helical" evidence="1">
    <location>
        <begin position="305"/>
        <end position="324"/>
    </location>
</feature>
<feature type="transmembrane region" description="Helical" evidence="1">
    <location>
        <begin position="166"/>
        <end position="189"/>
    </location>
</feature>
<accession>A0A7S4RBD4</accession>
<keyword evidence="1" id="KW-1133">Transmembrane helix</keyword>
<dbReference type="EMBL" id="HBNS01019131">
    <property type="protein sequence ID" value="CAE4607797.1"/>
    <property type="molecule type" value="Transcribed_RNA"/>
</dbReference>
<evidence type="ECO:0000313" key="2">
    <source>
        <dbReference type="EMBL" id="CAE4607797.1"/>
    </source>
</evidence>
<dbReference type="AlphaFoldDB" id="A0A7S4RBD4"/>
<dbReference type="GO" id="GO:0016020">
    <property type="term" value="C:membrane"/>
    <property type="evidence" value="ECO:0007669"/>
    <property type="project" value="TreeGrafter"/>
</dbReference>
<feature type="transmembrane region" description="Helical" evidence="1">
    <location>
        <begin position="69"/>
        <end position="89"/>
    </location>
</feature>
<organism evidence="2">
    <name type="scientific">Ditylum brightwellii</name>
    <dbReference type="NCBI Taxonomy" id="49249"/>
    <lineage>
        <taxon>Eukaryota</taxon>
        <taxon>Sar</taxon>
        <taxon>Stramenopiles</taxon>
        <taxon>Ochrophyta</taxon>
        <taxon>Bacillariophyta</taxon>
        <taxon>Mediophyceae</taxon>
        <taxon>Lithodesmiophycidae</taxon>
        <taxon>Lithodesmiales</taxon>
        <taxon>Lithodesmiaceae</taxon>
        <taxon>Ditylum</taxon>
    </lineage>
</organism>
<sequence>MVQPKQVITSAPPPLPSILLLTLVIVISIHHLFVSSYCLRTIDEYATFDTFSHSLVLLKEEEEEAAKTLGFVRIGIAFFIFGVSIYQITSGGHIQITGYLPKSKLTAEPIYLKGVYTLAYFTSWSWNLLGLSFLLNGLLSLYVGYGHNNSNDDTIPQWIHPYILRFALLLFETVAPCTILVSSVIRYAIWPKILASAKNHPSTKPNPTKDLKLLSTLFQHNANVILAFMEVGLLGGLPIRFCDVPLGPLYASCYVLFSWCMMKQWKTDTGTKDAVTGDVIYGKCRCPQFLYFFLDTTLGDDTSTISLGVLALVQVLSYVFFGLANQFFRWFISFIVVNEKDGNVVGGGGIIEKGTALEVLVRFVMVMGTCSLFCRFRD</sequence>
<keyword evidence="1" id="KW-0472">Membrane</keyword>
<reference evidence="2" key="1">
    <citation type="submission" date="2021-01" db="EMBL/GenBank/DDBJ databases">
        <authorList>
            <person name="Corre E."/>
            <person name="Pelletier E."/>
            <person name="Niang G."/>
            <person name="Scheremetjew M."/>
            <person name="Finn R."/>
            <person name="Kale V."/>
            <person name="Holt S."/>
            <person name="Cochrane G."/>
            <person name="Meng A."/>
            <person name="Brown T."/>
            <person name="Cohen L."/>
        </authorList>
    </citation>
    <scope>NUCLEOTIDE SEQUENCE</scope>
    <source>
        <strain evidence="2">GSO104</strain>
    </source>
</reference>
<dbReference type="PANTHER" id="PTHR12242:SF1">
    <property type="entry name" value="MYND-TYPE DOMAIN-CONTAINING PROTEIN"/>
    <property type="match status" value="1"/>
</dbReference>
<name>A0A7S4RBD4_9STRA</name>
<evidence type="ECO:0000256" key="1">
    <source>
        <dbReference type="SAM" id="Phobius"/>
    </source>
</evidence>
<protein>
    <submittedName>
        <fullName evidence="2">Uncharacterized protein</fullName>
    </submittedName>
</protein>
<gene>
    <name evidence="2" type="ORF">DBRI00130_LOCUS15227</name>
</gene>